<dbReference type="InParanoid" id="A0A369JA14"/>
<keyword evidence="2" id="KW-1185">Reference proteome</keyword>
<dbReference type="AlphaFoldDB" id="A0A369JA14"/>
<protein>
    <submittedName>
        <fullName evidence="1">Uncharacterized protein</fullName>
    </submittedName>
</protein>
<proteinExistence type="predicted"/>
<evidence type="ECO:0000313" key="1">
    <source>
        <dbReference type="EMBL" id="RDB17467.1"/>
    </source>
</evidence>
<comment type="caution">
    <text evidence="1">The sequence shown here is derived from an EMBL/GenBank/DDBJ whole genome shotgun (WGS) entry which is preliminary data.</text>
</comment>
<name>A0A369JA14_HYPMA</name>
<dbReference type="EMBL" id="LUEZ02000112">
    <property type="protein sequence ID" value="RDB17467.1"/>
    <property type="molecule type" value="Genomic_DNA"/>
</dbReference>
<accession>A0A369JA14</accession>
<dbReference type="Proteomes" id="UP000076154">
    <property type="component" value="Unassembled WGS sequence"/>
</dbReference>
<gene>
    <name evidence="1" type="ORF">Hypma_001608</name>
</gene>
<reference evidence="1" key="1">
    <citation type="submission" date="2018-04" db="EMBL/GenBank/DDBJ databases">
        <title>Whole genome sequencing of Hypsizygus marmoreus.</title>
        <authorList>
            <person name="Choi I.-G."/>
            <person name="Min B."/>
            <person name="Kim J.-G."/>
            <person name="Kim S."/>
            <person name="Oh Y.-L."/>
            <person name="Kong W.-S."/>
            <person name="Park H."/>
            <person name="Jeong J."/>
            <person name="Song E.-S."/>
        </authorList>
    </citation>
    <scope>NUCLEOTIDE SEQUENCE [LARGE SCALE GENOMIC DNA]</scope>
    <source>
        <strain evidence="1">51987-8</strain>
    </source>
</reference>
<sequence>MKFFCLSSFLPRSSSPILQPIDEIKKDLHDMKTQITIFHTTVNALSDERNSVLQVLAVASGATDLMTVIAICGFAIRRIGYQCEFETIMDLIDEFTPTFLGALRSLADKRKAVDDDAAATMKSFLAPMETKTEQFEYALMSIAPAHCPRLDAWREKFATAFFYVHKVY</sequence>
<organism evidence="1 2">
    <name type="scientific">Hypsizygus marmoreus</name>
    <name type="common">White beech mushroom</name>
    <name type="synonym">Agaricus marmoreus</name>
    <dbReference type="NCBI Taxonomy" id="39966"/>
    <lineage>
        <taxon>Eukaryota</taxon>
        <taxon>Fungi</taxon>
        <taxon>Dikarya</taxon>
        <taxon>Basidiomycota</taxon>
        <taxon>Agaricomycotina</taxon>
        <taxon>Agaricomycetes</taxon>
        <taxon>Agaricomycetidae</taxon>
        <taxon>Agaricales</taxon>
        <taxon>Tricholomatineae</taxon>
        <taxon>Lyophyllaceae</taxon>
        <taxon>Hypsizygus</taxon>
    </lineage>
</organism>
<evidence type="ECO:0000313" key="2">
    <source>
        <dbReference type="Proteomes" id="UP000076154"/>
    </source>
</evidence>